<comment type="caution">
    <text evidence="3">The sequence shown here is derived from an EMBL/GenBank/DDBJ whole genome shotgun (WGS) entry which is preliminary data.</text>
</comment>
<evidence type="ECO:0000256" key="1">
    <source>
        <dbReference type="SAM" id="MobiDB-lite"/>
    </source>
</evidence>
<dbReference type="Gene3D" id="3.30.710.10">
    <property type="entry name" value="Potassium Channel Kv1.1, Chain A"/>
    <property type="match status" value="1"/>
</dbReference>
<feature type="region of interest" description="Disordered" evidence="1">
    <location>
        <begin position="70"/>
        <end position="106"/>
    </location>
</feature>
<evidence type="ECO:0000313" key="4">
    <source>
        <dbReference type="Proteomes" id="UP000321518"/>
    </source>
</evidence>
<name>A0A511KGB1_RHOTO</name>
<dbReference type="OrthoDB" id="2533563at2759"/>
<dbReference type="EMBL" id="BJWK01000007">
    <property type="protein sequence ID" value="GEM09382.1"/>
    <property type="molecule type" value="Genomic_DNA"/>
</dbReference>
<dbReference type="PROSITE" id="PS50097">
    <property type="entry name" value="BTB"/>
    <property type="match status" value="1"/>
</dbReference>
<feature type="domain" description="BTB" evidence="2">
    <location>
        <begin position="28"/>
        <end position="143"/>
    </location>
</feature>
<proteinExistence type="predicted"/>
<dbReference type="InterPro" id="IPR011333">
    <property type="entry name" value="SKP1/BTB/POZ_sf"/>
</dbReference>
<accession>A0A511KGB1</accession>
<dbReference type="Proteomes" id="UP000321518">
    <property type="component" value="Unassembled WGS sequence"/>
</dbReference>
<protein>
    <submittedName>
        <fullName evidence="3">BTB/POZ-like domain containing protein</fullName>
    </submittedName>
</protein>
<gene>
    <name evidence="3" type="ORF">Rt10032_c07g3399</name>
</gene>
<evidence type="ECO:0000313" key="3">
    <source>
        <dbReference type="EMBL" id="GEM09382.1"/>
    </source>
</evidence>
<organism evidence="3 4">
    <name type="scientific">Rhodotorula toruloides</name>
    <name type="common">Yeast</name>
    <name type="synonym">Rhodosporidium toruloides</name>
    <dbReference type="NCBI Taxonomy" id="5286"/>
    <lineage>
        <taxon>Eukaryota</taxon>
        <taxon>Fungi</taxon>
        <taxon>Dikarya</taxon>
        <taxon>Basidiomycota</taxon>
        <taxon>Pucciniomycotina</taxon>
        <taxon>Microbotryomycetes</taxon>
        <taxon>Sporidiobolales</taxon>
        <taxon>Sporidiobolaceae</taxon>
        <taxon>Rhodotorula</taxon>
    </lineage>
</organism>
<evidence type="ECO:0000259" key="2">
    <source>
        <dbReference type="PROSITE" id="PS50097"/>
    </source>
</evidence>
<dbReference type="InterPro" id="IPR000210">
    <property type="entry name" value="BTB/POZ_dom"/>
</dbReference>
<sequence length="305" mass="32744">MFHPAESQWDLPKLVEQTASTFTSLSPNNVRLFFPRSGHSLCANERFLASSSPYFETLFVSGFSEDKTLATDPAVDGDAEEPPPYTFDDSDDETDGLLGNRSLDGKKESPALACKTITVTDTAYSTYFAVLVLLVTGKVTFASGRACRSLPPPRPITRSASPRSTAIASAIAAQTAPTPPPVSAKSVYRLAHLLELDTLASLALSEIRSQLGVENVAYALYSDVAATYPEVRSAVLDFAVEKWEKIVGAEATKEMEGLAEGGQADAAGAATAMKLARRLAARIKPRRQFLRHRLIAMTAPSTTTP</sequence>
<dbReference type="AlphaFoldDB" id="A0A511KGB1"/>
<reference evidence="3 4" key="1">
    <citation type="submission" date="2019-07" db="EMBL/GenBank/DDBJ databases">
        <title>Rhodotorula toruloides NBRC10032 genome sequencing.</title>
        <authorList>
            <person name="Shida Y."/>
            <person name="Takaku H."/>
            <person name="Ogasawara W."/>
            <person name="Mori K."/>
        </authorList>
    </citation>
    <scope>NUCLEOTIDE SEQUENCE [LARGE SCALE GENOMIC DNA]</scope>
    <source>
        <strain evidence="3 4">NBRC10032</strain>
    </source>
</reference>